<evidence type="ECO:0000256" key="1">
    <source>
        <dbReference type="SAM" id="MobiDB-lite"/>
    </source>
</evidence>
<evidence type="ECO:0000313" key="2">
    <source>
        <dbReference type="EMBL" id="KAK0632009.1"/>
    </source>
</evidence>
<name>A0AA39XDM4_9PEZI</name>
<keyword evidence="3" id="KW-1185">Reference proteome</keyword>
<accession>A0AA39XDM4</accession>
<dbReference type="AlphaFoldDB" id="A0AA39XDM4"/>
<evidence type="ECO:0000313" key="3">
    <source>
        <dbReference type="Proteomes" id="UP001175000"/>
    </source>
</evidence>
<dbReference type="EMBL" id="JAULSU010000001">
    <property type="protein sequence ID" value="KAK0632009.1"/>
    <property type="molecule type" value="Genomic_DNA"/>
</dbReference>
<feature type="non-terminal residue" evidence="2">
    <location>
        <position position="1"/>
    </location>
</feature>
<protein>
    <submittedName>
        <fullName evidence="2">Uncharacterized protein</fullName>
    </submittedName>
</protein>
<comment type="caution">
    <text evidence="2">The sequence shown here is derived from an EMBL/GenBank/DDBJ whole genome shotgun (WGS) entry which is preliminary data.</text>
</comment>
<proteinExistence type="predicted"/>
<feature type="region of interest" description="Disordered" evidence="1">
    <location>
        <begin position="32"/>
        <end position="73"/>
    </location>
</feature>
<reference evidence="2" key="1">
    <citation type="submission" date="2023-06" db="EMBL/GenBank/DDBJ databases">
        <title>Genome-scale phylogeny and comparative genomics of the fungal order Sordariales.</title>
        <authorList>
            <consortium name="Lawrence Berkeley National Laboratory"/>
            <person name="Hensen N."/>
            <person name="Bonometti L."/>
            <person name="Westerberg I."/>
            <person name="Brannstrom I.O."/>
            <person name="Guillou S."/>
            <person name="Cros-Aarteil S."/>
            <person name="Calhoun S."/>
            <person name="Haridas S."/>
            <person name="Kuo A."/>
            <person name="Mondo S."/>
            <person name="Pangilinan J."/>
            <person name="Riley R."/>
            <person name="Labutti K."/>
            <person name="Andreopoulos B."/>
            <person name="Lipzen A."/>
            <person name="Chen C."/>
            <person name="Yanf M."/>
            <person name="Daum C."/>
            <person name="Ng V."/>
            <person name="Clum A."/>
            <person name="Steindorff A."/>
            <person name="Ohm R."/>
            <person name="Martin F."/>
            <person name="Silar P."/>
            <person name="Natvig D."/>
            <person name="Lalanne C."/>
            <person name="Gautier V."/>
            <person name="Ament-Velasquez S.L."/>
            <person name="Kruys A."/>
            <person name="Hutchinson M.I."/>
            <person name="Powell A.J."/>
            <person name="Barry K."/>
            <person name="Miller A.N."/>
            <person name="Grigoriev I.V."/>
            <person name="Debuchy R."/>
            <person name="Gladieux P."/>
            <person name="Thoren M.H."/>
            <person name="Johannesson H."/>
        </authorList>
    </citation>
    <scope>NUCLEOTIDE SEQUENCE</scope>
    <source>
        <strain evidence="2">CBS 606.72</strain>
    </source>
</reference>
<dbReference type="Proteomes" id="UP001175000">
    <property type="component" value="Unassembled WGS sequence"/>
</dbReference>
<sequence length="173" mass="18161">GGEDRGDAWGVHPPGNRAWAGRDEALLGAAGGEGLRWDGSATESGRHVSRGLQSRVPATAKEDRPKIQKSPRLLVQRLQASARTTSPRPAPAAWELGYESYESTTALFLLQIRPPRDGGQPRRHFAACTAPDRGRAGAGDAEILSFGVKCDAKCSSSTRAANGSSSTQNGALG</sequence>
<organism evidence="2 3">
    <name type="scientific">Immersiella caudata</name>
    <dbReference type="NCBI Taxonomy" id="314043"/>
    <lineage>
        <taxon>Eukaryota</taxon>
        <taxon>Fungi</taxon>
        <taxon>Dikarya</taxon>
        <taxon>Ascomycota</taxon>
        <taxon>Pezizomycotina</taxon>
        <taxon>Sordariomycetes</taxon>
        <taxon>Sordariomycetidae</taxon>
        <taxon>Sordariales</taxon>
        <taxon>Lasiosphaeriaceae</taxon>
        <taxon>Immersiella</taxon>
    </lineage>
</organism>
<gene>
    <name evidence="2" type="ORF">B0T14DRAFT_597553</name>
</gene>